<dbReference type="PATRIC" id="fig|1423778.4.peg.1361"/>
<reference evidence="2 3" key="1">
    <citation type="journal article" date="2015" name="Genome Announc.">
        <title>Expanding the biotechnology potential of lactobacilli through comparative genomics of 213 strains and associated genera.</title>
        <authorList>
            <person name="Sun Z."/>
            <person name="Harris H.M."/>
            <person name="McCann A."/>
            <person name="Guo C."/>
            <person name="Argimon S."/>
            <person name="Zhang W."/>
            <person name="Yang X."/>
            <person name="Jeffery I.B."/>
            <person name="Cooney J.C."/>
            <person name="Kagawa T.F."/>
            <person name="Liu W."/>
            <person name="Song Y."/>
            <person name="Salvetti E."/>
            <person name="Wrobel A."/>
            <person name="Rasinkangas P."/>
            <person name="Parkhill J."/>
            <person name="Rea M.C."/>
            <person name="O'Sullivan O."/>
            <person name="Ritari J."/>
            <person name="Douillard F.P."/>
            <person name="Paul Ross R."/>
            <person name="Yang R."/>
            <person name="Briner A.E."/>
            <person name="Felis G.E."/>
            <person name="de Vos W.M."/>
            <person name="Barrangou R."/>
            <person name="Klaenhammer T.R."/>
            <person name="Caufield P.W."/>
            <person name="Cui Y."/>
            <person name="Zhang H."/>
            <person name="O'Toole P.W."/>
        </authorList>
    </citation>
    <scope>NUCLEOTIDE SEQUENCE [LARGE SCALE GENOMIC DNA]</scope>
    <source>
        <strain evidence="2 3">DSM 15707</strain>
    </source>
</reference>
<dbReference type="OrthoDB" id="9795247at2"/>
<dbReference type="Gene3D" id="3.30.420.40">
    <property type="match status" value="2"/>
</dbReference>
<dbReference type="GO" id="GO:0016301">
    <property type="term" value="F:kinase activity"/>
    <property type="evidence" value="ECO:0007669"/>
    <property type="project" value="UniProtKB-KW"/>
</dbReference>
<dbReference type="KEGG" id="lol:LACOL_1701"/>
<dbReference type="RefSeq" id="WP_057890248.1">
    <property type="nucleotide sequence ID" value="NZ_AZFE01000031.1"/>
</dbReference>
<name>A0A0R1RMA1_9LACO</name>
<gene>
    <name evidence="2" type="ORF">FC70_GL001326</name>
</gene>
<dbReference type="AlphaFoldDB" id="A0A0R1RMA1"/>
<dbReference type="InterPro" id="IPR043129">
    <property type="entry name" value="ATPase_NBD"/>
</dbReference>
<organism evidence="2 3">
    <name type="scientific">Paucilactobacillus oligofermentans DSM 15707 = LMG 22743</name>
    <dbReference type="NCBI Taxonomy" id="1423778"/>
    <lineage>
        <taxon>Bacteria</taxon>
        <taxon>Bacillati</taxon>
        <taxon>Bacillota</taxon>
        <taxon>Bacilli</taxon>
        <taxon>Lactobacillales</taxon>
        <taxon>Lactobacillaceae</taxon>
        <taxon>Paucilactobacillus</taxon>
    </lineage>
</organism>
<proteinExistence type="inferred from homology"/>
<evidence type="ECO:0000313" key="3">
    <source>
        <dbReference type="Proteomes" id="UP000051697"/>
    </source>
</evidence>
<sequence length="296" mass="32368">MKKIALIDVGGTSIKFGTWDGTNLKKYNSEATPDNLEDFYKVLKIHVASLRDQAQIVGVGISIPGAVNKQTGQIEGTSALNYIHYFNIKAELERQLGLSVTIENDANCAALAEVTDGAGKDVNNLLFIVLGTGVGGAVIFDNHIWHGKHLLGGEFGYMLVDNSHILSDVGSPVKVGQKFTKEKNNGQVYEGKEVFDLAEQGDLLAKKEVDYFYRTLARVIFNLQYSFDPEKIIIGGGISNNDHLISNLNREIELCQQQSKIGVITPNLVVCKYTDAANLRGAAVDFITTYPDAIKE</sequence>
<dbReference type="STRING" id="1423778.FC70_GL001326"/>
<dbReference type="Pfam" id="PF00480">
    <property type="entry name" value="ROK"/>
    <property type="match status" value="1"/>
</dbReference>
<dbReference type="CDD" id="cd24152">
    <property type="entry name" value="ASKHA_NBD_ROK-like"/>
    <property type="match status" value="1"/>
</dbReference>
<keyword evidence="2" id="KW-0808">Transferase</keyword>
<dbReference type="Proteomes" id="UP000051697">
    <property type="component" value="Unassembled WGS sequence"/>
</dbReference>
<protein>
    <submittedName>
        <fullName evidence="2">Sugar kinase and transcription regulator</fullName>
    </submittedName>
</protein>
<comment type="similarity">
    <text evidence="1">Belongs to the ROK (NagC/XylR) family.</text>
</comment>
<evidence type="ECO:0000313" key="2">
    <source>
        <dbReference type="EMBL" id="KRL55722.1"/>
    </source>
</evidence>
<keyword evidence="2" id="KW-0418">Kinase</keyword>
<evidence type="ECO:0000256" key="1">
    <source>
        <dbReference type="ARBA" id="ARBA00006479"/>
    </source>
</evidence>
<dbReference type="SUPFAM" id="SSF53067">
    <property type="entry name" value="Actin-like ATPase domain"/>
    <property type="match status" value="1"/>
</dbReference>
<dbReference type="PANTHER" id="PTHR18964:SF170">
    <property type="entry name" value="SUGAR KINASE"/>
    <property type="match status" value="1"/>
</dbReference>
<comment type="caution">
    <text evidence="2">The sequence shown here is derived from an EMBL/GenBank/DDBJ whole genome shotgun (WGS) entry which is preliminary data.</text>
</comment>
<dbReference type="PANTHER" id="PTHR18964">
    <property type="entry name" value="ROK (REPRESSOR, ORF, KINASE) FAMILY"/>
    <property type="match status" value="1"/>
</dbReference>
<keyword evidence="3" id="KW-1185">Reference proteome</keyword>
<dbReference type="InterPro" id="IPR000600">
    <property type="entry name" value="ROK"/>
</dbReference>
<dbReference type="EMBL" id="AZFE01000031">
    <property type="protein sequence ID" value="KRL55722.1"/>
    <property type="molecule type" value="Genomic_DNA"/>
</dbReference>
<accession>A0A0R1RMA1</accession>